<dbReference type="PANTHER" id="PTHR43418:SF4">
    <property type="entry name" value="MULTIFUNCTIONAL TRYPTOPHAN BIOSYNTHESIS PROTEIN"/>
    <property type="match status" value="1"/>
</dbReference>
<evidence type="ECO:0000313" key="3">
    <source>
        <dbReference type="EMBL" id="SDH54531.1"/>
    </source>
</evidence>
<gene>
    <name evidence="3" type="ORF">SAMN05421818_10673</name>
</gene>
<dbReference type="NCBIfam" id="TIGR00566">
    <property type="entry name" value="trpG_papA"/>
    <property type="match status" value="1"/>
</dbReference>
<feature type="domain" description="Glutamine amidotransferase" evidence="2">
    <location>
        <begin position="8"/>
        <end position="190"/>
    </location>
</feature>
<dbReference type="Proteomes" id="UP000243588">
    <property type="component" value="Unassembled WGS sequence"/>
</dbReference>
<reference evidence="4" key="1">
    <citation type="submission" date="2016-10" db="EMBL/GenBank/DDBJ databases">
        <authorList>
            <person name="Varghese N."/>
            <person name="Submissions S."/>
        </authorList>
    </citation>
    <scope>NUCLEOTIDE SEQUENCE [LARGE SCALE GENOMIC DNA]</scope>
    <source>
        <strain evidence="4">DSM 23313</strain>
    </source>
</reference>
<keyword evidence="4" id="KW-1185">Reference proteome</keyword>
<dbReference type="GO" id="GO:0005829">
    <property type="term" value="C:cytosol"/>
    <property type="evidence" value="ECO:0007669"/>
    <property type="project" value="TreeGrafter"/>
</dbReference>
<evidence type="ECO:0000313" key="4">
    <source>
        <dbReference type="Proteomes" id="UP000243588"/>
    </source>
</evidence>
<dbReference type="FunFam" id="3.40.50.880:FF:000003">
    <property type="entry name" value="Anthranilate synthase component II"/>
    <property type="match status" value="1"/>
</dbReference>
<dbReference type="PRINTS" id="PR00097">
    <property type="entry name" value="ANTSNTHASEII"/>
</dbReference>
<organism evidence="3 4">
    <name type="scientific">Myroides phaeus</name>
    <dbReference type="NCBI Taxonomy" id="702745"/>
    <lineage>
        <taxon>Bacteria</taxon>
        <taxon>Pseudomonadati</taxon>
        <taxon>Bacteroidota</taxon>
        <taxon>Flavobacteriia</taxon>
        <taxon>Flavobacteriales</taxon>
        <taxon>Flavobacteriaceae</taxon>
        <taxon>Myroides</taxon>
    </lineage>
</organism>
<name>A0A1G8D9Y8_9FLAO</name>
<dbReference type="InterPro" id="IPR050472">
    <property type="entry name" value="Anth_synth/Amidotransfase"/>
</dbReference>
<evidence type="ECO:0000256" key="1">
    <source>
        <dbReference type="ARBA" id="ARBA00022962"/>
    </source>
</evidence>
<dbReference type="InterPro" id="IPR006221">
    <property type="entry name" value="TrpG/PapA_dom"/>
</dbReference>
<keyword evidence="1" id="KW-0315">Glutamine amidotransferase</keyword>
<dbReference type="STRING" id="702745.SAMN05421818_10673"/>
<dbReference type="Pfam" id="PF00117">
    <property type="entry name" value="GATase"/>
    <property type="match status" value="1"/>
</dbReference>
<protein>
    <submittedName>
        <fullName evidence="3">Anthranilate synthase component 2</fullName>
    </submittedName>
</protein>
<dbReference type="InterPro" id="IPR017926">
    <property type="entry name" value="GATASE"/>
</dbReference>
<dbReference type="EMBL" id="FNDQ01000006">
    <property type="protein sequence ID" value="SDH54531.1"/>
    <property type="molecule type" value="Genomic_DNA"/>
</dbReference>
<dbReference type="GO" id="GO:0000162">
    <property type="term" value="P:L-tryptophan biosynthetic process"/>
    <property type="evidence" value="ECO:0007669"/>
    <property type="project" value="TreeGrafter"/>
</dbReference>
<dbReference type="PROSITE" id="PS51273">
    <property type="entry name" value="GATASE_TYPE_1"/>
    <property type="match status" value="1"/>
</dbReference>
<evidence type="ECO:0000259" key="2">
    <source>
        <dbReference type="Pfam" id="PF00117"/>
    </source>
</evidence>
<dbReference type="GO" id="GO:0004049">
    <property type="term" value="F:anthranilate synthase activity"/>
    <property type="evidence" value="ECO:0007669"/>
    <property type="project" value="TreeGrafter"/>
</dbReference>
<dbReference type="CDD" id="cd01743">
    <property type="entry name" value="GATase1_Anthranilate_Synthase"/>
    <property type="match status" value="1"/>
</dbReference>
<dbReference type="SUPFAM" id="SSF52317">
    <property type="entry name" value="Class I glutamine amidotransferase-like"/>
    <property type="match status" value="1"/>
</dbReference>
<dbReference type="PANTHER" id="PTHR43418">
    <property type="entry name" value="MULTIFUNCTIONAL TRYPTOPHAN BIOSYNTHESIS PROTEIN-RELATED"/>
    <property type="match status" value="1"/>
</dbReference>
<dbReference type="PRINTS" id="PR00099">
    <property type="entry name" value="CPSGATASE"/>
</dbReference>
<accession>A0A1G8D9Y8</accession>
<proteinExistence type="predicted"/>
<dbReference type="PRINTS" id="PR00096">
    <property type="entry name" value="GATASE"/>
</dbReference>
<dbReference type="AlphaFoldDB" id="A0A1G8D9Y8"/>
<sequence>MSQPKQIVIIDNHDSFTYNLYQLFDENPHCQITVLKNDEVTLDQLDTFDKIVLSPGPDVPRSYPILFDIITRFKGVKPILGVCLGHQTIGEYFGATLVNLPLVYHGKQSKLTLQTEEVLFQQLTSPIVVGLYHSWALDKETIADPLVVTALSTEGVVMGIAHREYNIKGIQFHPESFMTTQGREMINNWIEEADLPNTEKV</sequence>
<dbReference type="InterPro" id="IPR029062">
    <property type="entry name" value="Class_I_gatase-like"/>
</dbReference>
<dbReference type="RefSeq" id="WP_090406971.1">
    <property type="nucleotide sequence ID" value="NZ_FNDQ01000006.1"/>
</dbReference>
<dbReference type="Gene3D" id="3.40.50.880">
    <property type="match status" value="1"/>
</dbReference>